<dbReference type="InterPro" id="IPR050481">
    <property type="entry name" value="UDP-glycosyltransf_plant"/>
</dbReference>
<protein>
    <submittedName>
        <fullName evidence="3">Uncharacterized protein</fullName>
    </submittedName>
</protein>
<name>A0AAN9KEK1_CANGL</name>
<dbReference type="Proteomes" id="UP001367508">
    <property type="component" value="Unassembled WGS sequence"/>
</dbReference>
<sequence>MKDTIVLYPAMDRGHLVPMVELGKFIYTHHHTTLSIKILLPSPPNTTTLQYISDVSAAAPSITFHHLSPAQHLLHTLQSFISQSSKPKAFILDFFNHSACDITTSLNIPTYYYFPNSASCVALFLYTPTIHLKTKNGNYSTYNDTLRHIPGLPPLSPEDMPEPLLDRRSRSYAFIINISIQMRKSNGIIVNAFEKLENKASLVLKNGEYVPEGDKTRVFCVGPLVSNGNDDDSDCMSWLATESKCCVFKFWKLWKVLEESVTGNSGWVGKKWRKVFVGCEGSNGE</sequence>
<dbReference type="PANTHER" id="PTHR48048">
    <property type="entry name" value="GLYCOSYLTRANSFERASE"/>
    <property type="match status" value="1"/>
</dbReference>
<evidence type="ECO:0000313" key="4">
    <source>
        <dbReference type="Proteomes" id="UP001367508"/>
    </source>
</evidence>
<proteinExistence type="inferred from homology"/>
<accession>A0AAN9KEK1</accession>
<keyword evidence="2" id="KW-0328">Glycosyltransferase</keyword>
<comment type="similarity">
    <text evidence="1">Belongs to the UDP-glycosyltransferase family.</text>
</comment>
<dbReference type="EMBL" id="JAYMYQ010000008">
    <property type="protein sequence ID" value="KAK7315158.1"/>
    <property type="molecule type" value="Genomic_DNA"/>
</dbReference>
<dbReference type="SUPFAM" id="SSF53756">
    <property type="entry name" value="UDP-Glycosyltransferase/glycogen phosphorylase"/>
    <property type="match status" value="1"/>
</dbReference>
<keyword evidence="4" id="KW-1185">Reference proteome</keyword>
<dbReference type="Gene3D" id="3.40.50.2000">
    <property type="entry name" value="Glycogen Phosphorylase B"/>
    <property type="match status" value="1"/>
</dbReference>
<dbReference type="PANTHER" id="PTHR48048:SF30">
    <property type="entry name" value="GLYCOSYLTRANSFERASE"/>
    <property type="match status" value="1"/>
</dbReference>
<evidence type="ECO:0000256" key="2">
    <source>
        <dbReference type="ARBA" id="ARBA00022676"/>
    </source>
</evidence>
<evidence type="ECO:0000256" key="1">
    <source>
        <dbReference type="ARBA" id="ARBA00009995"/>
    </source>
</evidence>
<dbReference type="GO" id="GO:0035251">
    <property type="term" value="F:UDP-glucosyltransferase activity"/>
    <property type="evidence" value="ECO:0007669"/>
    <property type="project" value="InterPro"/>
</dbReference>
<gene>
    <name evidence="3" type="ORF">VNO77_33691</name>
</gene>
<comment type="caution">
    <text evidence="3">The sequence shown here is derived from an EMBL/GenBank/DDBJ whole genome shotgun (WGS) entry which is preliminary data.</text>
</comment>
<evidence type="ECO:0000313" key="3">
    <source>
        <dbReference type="EMBL" id="KAK7315158.1"/>
    </source>
</evidence>
<organism evidence="3 4">
    <name type="scientific">Canavalia gladiata</name>
    <name type="common">Sword bean</name>
    <name type="synonym">Dolichos gladiatus</name>
    <dbReference type="NCBI Taxonomy" id="3824"/>
    <lineage>
        <taxon>Eukaryota</taxon>
        <taxon>Viridiplantae</taxon>
        <taxon>Streptophyta</taxon>
        <taxon>Embryophyta</taxon>
        <taxon>Tracheophyta</taxon>
        <taxon>Spermatophyta</taxon>
        <taxon>Magnoliopsida</taxon>
        <taxon>eudicotyledons</taxon>
        <taxon>Gunneridae</taxon>
        <taxon>Pentapetalae</taxon>
        <taxon>rosids</taxon>
        <taxon>fabids</taxon>
        <taxon>Fabales</taxon>
        <taxon>Fabaceae</taxon>
        <taxon>Papilionoideae</taxon>
        <taxon>50 kb inversion clade</taxon>
        <taxon>NPAAA clade</taxon>
        <taxon>indigoferoid/millettioid clade</taxon>
        <taxon>Phaseoleae</taxon>
        <taxon>Canavalia</taxon>
    </lineage>
</organism>
<reference evidence="3 4" key="1">
    <citation type="submission" date="2024-01" db="EMBL/GenBank/DDBJ databases">
        <title>The genomes of 5 underutilized Papilionoideae crops provide insights into root nodulation and disease resistanc.</title>
        <authorList>
            <person name="Jiang F."/>
        </authorList>
    </citation>
    <scope>NUCLEOTIDE SEQUENCE [LARGE SCALE GENOMIC DNA]</scope>
    <source>
        <strain evidence="3">LVBAO_FW01</strain>
        <tissue evidence="3">Leaves</tissue>
    </source>
</reference>
<dbReference type="AlphaFoldDB" id="A0AAN9KEK1"/>
<keyword evidence="2" id="KW-0808">Transferase</keyword>